<organism evidence="2 3">
    <name type="scientific">Mycena alexandri</name>
    <dbReference type="NCBI Taxonomy" id="1745969"/>
    <lineage>
        <taxon>Eukaryota</taxon>
        <taxon>Fungi</taxon>
        <taxon>Dikarya</taxon>
        <taxon>Basidiomycota</taxon>
        <taxon>Agaricomycotina</taxon>
        <taxon>Agaricomycetes</taxon>
        <taxon>Agaricomycetidae</taxon>
        <taxon>Agaricales</taxon>
        <taxon>Marasmiineae</taxon>
        <taxon>Mycenaceae</taxon>
        <taxon>Mycena</taxon>
    </lineage>
</organism>
<reference evidence="2" key="1">
    <citation type="submission" date="2023-03" db="EMBL/GenBank/DDBJ databases">
        <title>Massive genome expansion in bonnet fungi (Mycena s.s.) driven by repeated elements and novel gene families across ecological guilds.</title>
        <authorList>
            <consortium name="Lawrence Berkeley National Laboratory"/>
            <person name="Harder C.B."/>
            <person name="Miyauchi S."/>
            <person name="Viragh M."/>
            <person name="Kuo A."/>
            <person name="Thoen E."/>
            <person name="Andreopoulos B."/>
            <person name="Lu D."/>
            <person name="Skrede I."/>
            <person name="Drula E."/>
            <person name="Henrissat B."/>
            <person name="Morin E."/>
            <person name="Kohler A."/>
            <person name="Barry K."/>
            <person name="LaButti K."/>
            <person name="Morin E."/>
            <person name="Salamov A."/>
            <person name="Lipzen A."/>
            <person name="Mereny Z."/>
            <person name="Hegedus B."/>
            <person name="Baldrian P."/>
            <person name="Stursova M."/>
            <person name="Weitz H."/>
            <person name="Taylor A."/>
            <person name="Grigoriev I.V."/>
            <person name="Nagy L.G."/>
            <person name="Martin F."/>
            <person name="Kauserud H."/>
        </authorList>
    </citation>
    <scope>NUCLEOTIDE SEQUENCE</scope>
    <source>
        <strain evidence="2">CBHHK200</strain>
    </source>
</reference>
<feature type="region of interest" description="Disordered" evidence="1">
    <location>
        <begin position="156"/>
        <end position="189"/>
    </location>
</feature>
<accession>A0AAD6TG14</accession>
<evidence type="ECO:0000313" key="3">
    <source>
        <dbReference type="Proteomes" id="UP001218188"/>
    </source>
</evidence>
<feature type="compositionally biased region" description="Acidic residues" evidence="1">
    <location>
        <begin position="168"/>
        <end position="189"/>
    </location>
</feature>
<evidence type="ECO:0000256" key="1">
    <source>
        <dbReference type="SAM" id="MobiDB-lite"/>
    </source>
</evidence>
<evidence type="ECO:0000313" key="2">
    <source>
        <dbReference type="EMBL" id="KAJ7045032.1"/>
    </source>
</evidence>
<dbReference type="EMBL" id="JARJCM010000005">
    <property type="protein sequence ID" value="KAJ7045032.1"/>
    <property type="molecule type" value="Genomic_DNA"/>
</dbReference>
<dbReference type="Proteomes" id="UP001218188">
    <property type="component" value="Unassembled WGS sequence"/>
</dbReference>
<comment type="caution">
    <text evidence="2">The sequence shown here is derived from an EMBL/GenBank/DDBJ whole genome shotgun (WGS) entry which is preliminary data.</text>
</comment>
<gene>
    <name evidence="2" type="ORF">C8F04DRAFT_1174023</name>
</gene>
<name>A0AAD6TG14_9AGAR</name>
<keyword evidence="3" id="KW-1185">Reference proteome</keyword>
<proteinExistence type="predicted"/>
<dbReference type="AlphaFoldDB" id="A0AAD6TG14"/>
<feature type="region of interest" description="Disordered" evidence="1">
    <location>
        <begin position="216"/>
        <end position="238"/>
    </location>
</feature>
<protein>
    <submittedName>
        <fullName evidence="2">Uncharacterized protein</fullName>
    </submittedName>
</protein>
<sequence>MADPTSGPFLDSNQDLLSKPLRAQQPHMKISLRARQRVSSVRLNRPDGGPCTFEHAESVRKALSAHRFWVLDRIIRPTLPRPTTMVSKKKHCYCRPTCGELLSKRGRQLHYKQGNPLLRSKLISPPRRRTADNTFMEVDEVSDKDDDVQDTPLLYMSSPIRGSFTGEEIGEDDDSVMSDPESEFEPDENDEWNVFDEDKDRIDVVSREEMMRELDEMIAPDEDAESWDVGSELEETLG</sequence>